<dbReference type="InterPro" id="IPR001210">
    <property type="entry name" value="Ribosomal_eS17"/>
</dbReference>
<dbReference type="GO" id="GO:0005829">
    <property type="term" value="C:cytosol"/>
    <property type="evidence" value="ECO:0007669"/>
    <property type="project" value="UniProtKB-ARBA"/>
</dbReference>
<dbReference type="InterPro" id="IPR018273">
    <property type="entry name" value="Ribosomal_eS17_CS"/>
</dbReference>
<proteinExistence type="inferred from homology"/>
<dbReference type="NCBIfam" id="NF002242">
    <property type="entry name" value="PRK01151.1"/>
    <property type="match status" value="1"/>
</dbReference>
<dbReference type="Pfam" id="PF00833">
    <property type="entry name" value="Ribosomal_S17e"/>
    <property type="match status" value="1"/>
</dbReference>
<sequence length="69" mass="7692">MESSDMAIKPKYVKQLGNVLLEEYPQAFNTDFETNKESVSKLTNVDSKGVRNRIAGYITRKKGGPKQAA</sequence>
<dbReference type="AlphaFoldDB" id="A0A1H0YV46"/>
<evidence type="ECO:0000313" key="6">
    <source>
        <dbReference type="Proteomes" id="UP000199289"/>
    </source>
</evidence>
<dbReference type="HAMAP" id="MF_00511">
    <property type="entry name" value="Ribosomal_eS17"/>
    <property type="match status" value="1"/>
</dbReference>
<dbReference type="PANTHER" id="PTHR10732">
    <property type="entry name" value="40S RIBOSOMAL PROTEIN S17"/>
    <property type="match status" value="1"/>
</dbReference>
<evidence type="ECO:0000256" key="2">
    <source>
        <dbReference type="ARBA" id="ARBA00022980"/>
    </source>
</evidence>
<reference evidence="6" key="1">
    <citation type="submission" date="2016-10" db="EMBL/GenBank/DDBJ databases">
        <authorList>
            <person name="Varghese N."/>
            <person name="Submissions S."/>
        </authorList>
    </citation>
    <scope>NUCLEOTIDE SEQUENCE [LARGE SCALE GENOMIC DNA]</scope>
    <source>
        <strain evidence="6">CGMCC 1.12397</strain>
    </source>
</reference>
<dbReference type="GO" id="GO:1990904">
    <property type="term" value="C:ribonucleoprotein complex"/>
    <property type="evidence" value="ECO:0007669"/>
    <property type="project" value="UniProtKB-KW"/>
</dbReference>
<dbReference type="Gene3D" id="1.10.60.20">
    <property type="entry name" value="Ribosomal protein S17e-like"/>
    <property type="match status" value="1"/>
</dbReference>
<name>A0A1H0YV46_9EURY</name>
<dbReference type="PANTHER" id="PTHR10732:SF0">
    <property type="entry name" value="40S RIBOSOMAL PROTEIN S17"/>
    <property type="match status" value="1"/>
</dbReference>
<evidence type="ECO:0000256" key="4">
    <source>
        <dbReference type="HAMAP-Rule" id="MF_00511"/>
    </source>
</evidence>
<dbReference type="SUPFAM" id="SSF116820">
    <property type="entry name" value="Rps17e-like"/>
    <property type="match status" value="1"/>
</dbReference>
<dbReference type="EMBL" id="FNKQ01000001">
    <property type="protein sequence ID" value="SDQ19062.1"/>
    <property type="molecule type" value="Genomic_DNA"/>
</dbReference>
<dbReference type="GO" id="GO:0005840">
    <property type="term" value="C:ribosome"/>
    <property type="evidence" value="ECO:0007669"/>
    <property type="project" value="UniProtKB-KW"/>
</dbReference>
<dbReference type="Proteomes" id="UP000199289">
    <property type="component" value="Unassembled WGS sequence"/>
</dbReference>
<dbReference type="InterPro" id="IPR036401">
    <property type="entry name" value="Ribosomal_eS17_sf"/>
</dbReference>
<protein>
    <recommendedName>
        <fullName evidence="4">Small ribosomal subunit protein eS17</fullName>
    </recommendedName>
</protein>
<dbReference type="GO" id="GO:0006412">
    <property type="term" value="P:translation"/>
    <property type="evidence" value="ECO:0007669"/>
    <property type="project" value="UniProtKB-UniRule"/>
</dbReference>
<keyword evidence="3 4" id="KW-0687">Ribonucleoprotein</keyword>
<keyword evidence="2 4" id="KW-0689">Ribosomal protein</keyword>
<dbReference type="PROSITE" id="PS00712">
    <property type="entry name" value="RIBOSOMAL_S17E"/>
    <property type="match status" value="1"/>
</dbReference>
<gene>
    <name evidence="4" type="primary">rps17e</name>
    <name evidence="5" type="ORF">SAMN05216278_0862</name>
</gene>
<evidence type="ECO:0000256" key="1">
    <source>
        <dbReference type="ARBA" id="ARBA00010444"/>
    </source>
</evidence>
<comment type="similarity">
    <text evidence="1 4">Belongs to the eukaryotic ribosomal protein eS17 family.</text>
</comment>
<accession>A0A1H0YV46</accession>
<dbReference type="GO" id="GO:0003735">
    <property type="term" value="F:structural constituent of ribosome"/>
    <property type="evidence" value="ECO:0007669"/>
    <property type="project" value="InterPro"/>
</dbReference>
<evidence type="ECO:0000256" key="3">
    <source>
        <dbReference type="ARBA" id="ARBA00023274"/>
    </source>
</evidence>
<evidence type="ECO:0000313" key="5">
    <source>
        <dbReference type="EMBL" id="SDQ19062.1"/>
    </source>
</evidence>
<organism evidence="5 6">
    <name type="scientific">Halopelagius longus</name>
    <dbReference type="NCBI Taxonomy" id="1236180"/>
    <lineage>
        <taxon>Archaea</taxon>
        <taxon>Methanobacteriati</taxon>
        <taxon>Methanobacteriota</taxon>
        <taxon>Stenosarchaea group</taxon>
        <taxon>Halobacteria</taxon>
        <taxon>Halobacteriales</taxon>
        <taxon>Haloferacaceae</taxon>
    </lineage>
</organism>